<name>A0A081DBR1_NONUL</name>
<dbReference type="Proteomes" id="UP000028980">
    <property type="component" value="Unassembled WGS sequence"/>
</dbReference>
<comment type="caution">
    <text evidence="1">The sequence shown here is derived from an EMBL/GenBank/DDBJ whole genome shotgun (WGS) entry which is preliminary data.</text>
</comment>
<organism evidence="1 2">
    <name type="scientific">Nonlabens ulvanivorans</name>
    <name type="common">Persicivirga ulvanivorans</name>
    <dbReference type="NCBI Taxonomy" id="906888"/>
    <lineage>
        <taxon>Bacteria</taxon>
        <taxon>Pseudomonadati</taxon>
        <taxon>Bacteroidota</taxon>
        <taxon>Flavobacteriia</taxon>
        <taxon>Flavobacteriales</taxon>
        <taxon>Flavobacteriaceae</taxon>
        <taxon>Nonlabens</taxon>
    </lineage>
</organism>
<evidence type="ECO:0000313" key="1">
    <source>
        <dbReference type="EMBL" id="GAK76357.1"/>
    </source>
</evidence>
<protein>
    <submittedName>
        <fullName evidence="1">Uncharacterized protein</fullName>
    </submittedName>
</protein>
<sequence>MKALFITITLLLTTLCYSQSVDGKLLINNSSKIEIKLKDGNAVELFKQFKIGTYQVKFIFESKGLPLDEQNRQVALVEFETTLFKDGKQIGTVKRKPMPFFPGEMLEPVESFDIIHLLSKTGSKLSASAYPGKVPPGKYEVRISANVIGGKGTIAPISIIIFI</sequence>
<dbReference type="EMBL" id="BBLG01000004">
    <property type="protein sequence ID" value="GAK76357.1"/>
    <property type="molecule type" value="Genomic_DNA"/>
</dbReference>
<gene>
    <name evidence="1" type="ORF">JCM19296_1954</name>
</gene>
<proteinExistence type="predicted"/>
<dbReference type="AlphaFoldDB" id="A0A081DBR1"/>
<reference evidence="1 2" key="1">
    <citation type="journal article" date="2014" name="Genome Announc.">
        <title>Draft Genome Sequences of Marine Flavobacterium Nonlabens Strains NR17, NR24, NR27, NR32, NR33, and Ara13.</title>
        <authorList>
            <person name="Nakanishi M."/>
            <person name="Meirelles P."/>
            <person name="Suzuki R."/>
            <person name="Takatani N."/>
            <person name="Mino S."/>
            <person name="Suda W."/>
            <person name="Oshima K."/>
            <person name="Hattori M."/>
            <person name="Ohkuma M."/>
            <person name="Hosokawa M."/>
            <person name="Miyashita K."/>
            <person name="Thompson F.L."/>
            <person name="Niwa A."/>
            <person name="Sawabe T."/>
            <person name="Sawabe T."/>
        </authorList>
    </citation>
    <scope>NUCLEOTIDE SEQUENCE [LARGE SCALE GENOMIC DNA]</scope>
    <source>
        <strain evidence="2">JCM19296</strain>
    </source>
</reference>
<accession>A0A081DBR1</accession>
<evidence type="ECO:0000313" key="2">
    <source>
        <dbReference type="Proteomes" id="UP000028980"/>
    </source>
</evidence>